<sequence>MEESLENKMKIEWRDTKLPTNAVAFWSLGQASILLKGKDEDGFICIDPYLTNSIEKLDPNTEFVRAFQPLVKPKSLKDVDGMLITHDHGDHLDRETISKLAQVQSQITYVVPPENTNDLVEMGIEECKVVKAVNDQTINIKGFRITPISAAHTDYEYDSNGFDRYLGYFIEVNGVKLFHCGDTVITDRLIERAKAFQPDVSFLPINGRDYFRTARDIAGNMNFREAADFANVIKTNLIVPIHFDMFPNNRENPAYFVDYLFHTYPTQKHHMMVAGERFIYYK</sequence>
<proteinExistence type="predicted"/>
<evidence type="ECO:0000313" key="2">
    <source>
        <dbReference type="EMBL" id="MBP3950820.1"/>
    </source>
</evidence>
<dbReference type="EMBL" id="JAGKSQ010000002">
    <property type="protein sequence ID" value="MBP3950820.1"/>
    <property type="molecule type" value="Genomic_DNA"/>
</dbReference>
<dbReference type="InterPro" id="IPR050114">
    <property type="entry name" value="UPF0173_UPF0282_UlaG_hydrolase"/>
</dbReference>
<reference evidence="2" key="1">
    <citation type="submission" date="2021-03" db="EMBL/GenBank/DDBJ databases">
        <title>Bacillus suaedae sp. nov., isolated from Suaeda aralocaspica.</title>
        <authorList>
            <person name="Lei R.F.R."/>
        </authorList>
    </citation>
    <scope>NUCLEOTIDE SEQUENCE</scope>
    <source>
        <strain evidence="2">YZJH907-2</strain>
    </source>
</reference>
<organism evidence="2 3">
    <name type="scientific">Halalkalibacter suaedae</name>
    <dbReference type="NCBI Taxonomy" id="2822140"/>
    <lineage>
        <taxon>Bacteria</taxon>
        <taxon>Bacillati</taxon>
        <taxon>Bacillota</taxon>
        <taxon>Bacilli</taxon>
        <taxon>Bacillales</taxon>
        <taxon>Bacillaceae</taxon>
        <taxon>Halalkalibacter</taxon>
    </lineage>
</organism>
<evidence type="ECO:0000259" key="1">
    <source>
        <dbReference type="Pfam" id="PF12706"/>
    </source>
</evidence>
<accession>A0A940WYD7</accession>
<comment type="caution">
    <text evidence="2">The sequence shown here is derived from an EMBL/GenBank/DDBJ whole genome shotgun (WGS) entry which is preliminary data.</text>
</comment>
<dbReference type="RefSeq" id="WP_210596496.1">
    <property type="nucleotide sequence ID" value="NZ_JAGKSQ010000002.1"/>
</dbReference>
<dbReference type="Pfam" id="PF12706">
    <property type="entry name" value="Lactamase_B_2"/>
    <property type="match status" value="1"/>
</dbReference>
<dbReference type="AlphaFoldDB" id="A0A940WYD7"/>
<dbReference type="SUPFAM" id="SSF56281">
    <property type="entry name" value="Metallo-hydrolase/oxidoreductase"/>
    <property type="match status" value="1"/>
</dbReference>
<feature type="domain" description="Metallo-beta-lactamase" evidence="1">
    <location>
        <begin position="61"/>
        <end position="243"/>
    </location>
</feature>
<dbReference type="Gene3D" id="3.60.15.10">
    <property type="entry name" value="Ribonuclease Z/Hydroxyacylglutathione hydrolase-like"/>
    <property type="match status" value="1"/>
</dbReference>
<gene>
    <name evidence="2" type="ORF">J7W16_06700</name>
</gene>
<name>A0A940WYD7_9BACI</name>
<dbReference type="InterPro" id="IPR036866">
    <property type="entry name" value="RibonucZ/Hydroxyglut_hydro"/>
</dbReference>
<keyword evidence="3" id="KW-1185">Reference proteome</keyword>
<dbReference type="PANTHER" id="PTHR43546">
    <property type="entry name" value="UPF0173 METAL-DEPENDENT HYDROLASE MJ1163-RELATED"/>
    <property type="match status" value="1"/>
</dbReference>
<protein>
    <submittedName>
        <fullName evidence="2">MBL fold metallo-hydrolase</fullName>
    </submittedName>
</protein>
<dbReference type="Proteomes" id="UP000678228">
    <property type="component" value="Unassembled WGS sequence"/>
</dbReference>
<dbReference type="InterPro" id="IPR001279">
    <property type="entry name" value="Metallo-B-lactamas"/>
</dbReference>
<evidence type="ECO:0000313" key="3">
    <source>
        <dbReference type="Proteomes" id="UP000678228"/>
    </source>
</evidence>